<dbReference type="SMART" id="SM00637">
    <property type="entry name" value="CBD_II"/>
    <property type="match status" value="1"/>
</dbReference>
<name>A0A941IIX2_9ACTN</name>
<proteinExistence type="inferred from homology"/>
<evidence type="ECO:0000259" key="9">
    <source>
        <dbReference type="PROSITE" id="PS51173"/>
    </source>
</evidence>
<dbReference type="PROSITE" id="PS50853">
    <property type="entry name" value="FN3"/>
    <property type="match status" value="1"/>
</dbReference>
<dbReference type="InterPro" id="IPR006311">
    <property type="entry name" value="TAT_signal"/>
</dbReference>
<keyword evidence="4" id="KW-0119">Carbohydrate metabolism</keyword>
<comment type="caution">
    <text evidence="10">The sequence shown here is derived from an EMBL/GenBank/DDBJ whole genome shotgun (WGS) entry which is preliminary data.</text>
</comment>
<dbReference type="InterPro" id="IPR012291">
    <property type="entry name" value="CBM2_carb-bd_dom_sf"/>
</dbReference>
<dbReference type="EMBL" id="JAGSOH010000030">
    <property type="protein sequence ID" value="MBR7827247.1"/>
    <property type="molecule type" value="Genomic_DNA"/>
</dbReference>
<dbReference type="Pfam" id="PF01670">
    <property type="entry name" value="Glyco_hydro_12"/>
    <property type="match status" value="1"/>
</dbReference>
<dbReference type="InterPro" id="IPR003961">
    <property type="entry name" value="FN3_dom"/>
</dbReference>
<gene>
    <name evidence="10" type="ORF">KDK95_13095</name>
</gene>
<accession>A0A941IIX2</accession>
<reference evidence="10" key="1">
    <citation type="submission" date="2021-04" db="EMBL/GenBank/DDBJ databases">
        <title>Genome based classification of Actinospica acidithermotolerans sp. nov., an actinobacterium isolated from an Indonesian hot spring.</title>
        <authorList>
            <person name="Kusuma A.B."/>
            <person name="Putra K.E."/>
            <person name="Nafisah S."/>
            <person name="Loh J."/>
            <person name="Nouioui I."/>
            <person name="Goodfellow M."/>
        </authorList>
    </citation>
    <scope>NUCLEOTIDE SEQUENCE</scope>
    <source>
        <strain evidence="10">MGRD01-02</strain>
    </source>
</reference>
<evidence type="ECO:0000256" key="1">
    <source>
        <dbReference type="ARBA" id="ARBA00005519"/>
    </source>
</evidence>
<sequence>MRSLEGMNSTMARRLLRLRALATALTLAFAVTLPAAVAAPAAQADTSTCSATGTIAAGDYTIQANEWNSTAQQCITYTGGTGWNVSTANFNLGTNGAPATYPSIYKGCHWGSCTGNSGLPIQMSNLGSTVSSWSTTQPASGAYDVAYDIWFNSTPTTTGQPDGTEVMVWINSRGGVQPFGSQTGTASLDGMNWNVWTGQQTSWKIISYVLNPGTTSVSNLDLKALFEDAVARGSINPSNYLIDVEAGFEIWQGGQGLGTNSFSVTATANGGGGDTTPPSTPANLAVTGVTSSSASLSWSPSTDNVGVAGYRVYRNGVQVGTSTGTTFTDTGLSASTQYTYTVAAYDAAGNVSAQSAGVTATTSAGSGGGGGCVAGYAVTSQWGNGFTATVTVTNNGSASSNGWKVTWNWGGNQQITNLWNGVESHSGQSETVTNASFNGSVAPGGNTSFGFQANYSGTNAAPTLSCTLN</sequence>
<keyword evidence="3" id="KW-0378">Hydrolase</keyword>
<dbReference type="GO" id="GO:0000272">
    <property type="term" value="P:polysaccharide catabolic process"/>
    <property type="evidence" value="ECO:0007669"/>
    <property type="project" value="UniProtKB-KW"/>
</dbReference>
<keyword evidence="5" id="KW-0326">Glycosidase</keyword>
<dbReference type="InterPro" id="IPR008965">
    <property type="entry name" value="CBM2/CBM3_carb-bd_dom_sf"/>
</dbReference>
<dbReference type="SUPFAM" id="SSF49265">
    <property type="entry name" value="Fibronectin type III"/>
    <property type="match status" value="1"/>
</dbReference>
<dbReference type="PROSITE" id="PS51173">
    <property type="entry name" value="CBM2"/>
    <property type="match status" value="1"/>
</dbReference>
<dbReference type="SMART" id="SM00060">
    <property type="entry name" value="FN3"/>
    <property type="match status" value="1"/>
</dbReference>
<evidence type="ECO:0000256" key="6">
    <source>
        <dbReference type="ARBA" id="ARBA00023326"/>
    </source>
</evidence>
<dbReference type="InterPro" id="IPR013319">
    <property type="entry name" value="GH11/12"/>
</dbReference>
<dbReference type="GO" id="GO:0030247">
    <property type="term" value="F:polysaccharide binding"/>
    <property type="evidence" value="ECO:0007669"/>
    <property type="project" value="UniProtKB-UniRule"/>
</dbReference>
<dbReference type="Pfam" id="PF00041">
    <property type="entry name" value="fn3"/>
    <property type="match status" value="1"/>
</dbReference>
<comment type="similarity">
    <text evidence="1">Belongs to the glycosyl hydrolase 12 (cellulase H) family.</text>
</comment>
<feature type="domain" description="Fibronectin type-III" evidence="8">
    <location>
        <begin position="280"/>
        <end position="365"/>
    </location>
</feature>
<dbReference type="Gene3D" id="2.60.40.290">
    <property type="match status" value="1"/>
</dbReference>
<evidence type="ECO:0000313" key="10">
    <source>
        <dbReference type="EMBL" id="MBR7827247.1"/>
    </source>
</evidence>
<keyword evidence="11" id="KW-1185">Reference proteome</keyword>
<keyword evidence="2 7" id="KW-0732">Signal</keyword>
<dbReference type="Pfam" id="PF00553">
    <property type="entry name" value="CBM_2"/>
    <property type="match status" value="1"/>
</dbReference>
<feature type="signal peptide" evidence="7">
    <location>
        <begin position="1"/>
        <end position="44"/>
    </location>
</feature>
<organism evidence="10 11">
    <name type="scientific">Actinospica acidithermotolerans</name>
    <dbReference type="NCBI Taxonomy" id="2828514"/>
    <lineage>
        <taxon>Bacteria</taxon>
        <taxon>Bacillati</taxon>
        <taxon>Actinomycetota</taxon>
        <taxon>Actinomycetes</taxon>
        <taxon>Catenulisporales</taxon>
        <taxon>Actinospicaceae</taxon>
        <taxon>Actinospica</taxon>
    </lineage>
</organism>
<dbReference type="InterPro" id="IPR036116">
    <property type="entry name" value="FN3_sf"/>
</dbReference>
<dbReference type="PANTHER" id="PTHR34002:SF9">
    <property type="entry name" value="XYLOGLUCAN-SPECIFIC ENDO-BETA-1,4-GLUCANASE A"/>
    <property type="match status" value="1"/>
</dbReference>
<evidence type="ECO:0000313" key="11">
    <source>
        <dbReference type="Proteomes" id="UP000676325"/>
    </source>
</evidence>
<evidence type="ECO:0000256" key="4">
    <source>
        <dbReference type="ARBA" id="ARBA00023277"/>
    </source>
</evidence>
<dbReference type="InterPro" id="IPR013320">
    <property type="entry name" value="ConA-like_dom_sf"/>
</dbReference>
<evidence type="ECO:0000259" key="8">
    <source>
        <dbReference type="PROSITE" id="PS50853"/>
    </source>
</evidence>
<evidence type="ECO:0000256" key="5">
    <source>
        <dbReference type="ARBA" id="ARBA00023295"/>
    </source>
</evidence>
<dbReference type="PANTHER" id="PTHR34002">
    <property type="entry name" value="BLR1656 PROTEIN"/>
    <property type="match status" value="1"/>
</dbReference>
<dbReference type="InterPro" id="IPR001919">
    <property type="entry name" value="CBD2"/>
</dbReference>
<dbReference type="SUPFAM" id="SSF49899">
    <property type="entry name" value="Concanavalin A-like lectins/glucanases"/>
    <property type="match status" value="1"/>
</dbReference>
<dbReference type="Gene3D" id="2.60.120.180">
    <property type="match status" value="1"/>
</dbReference>
<evidence type="ECO:0000256" key="7">
    <source>
        <dbReference type="SAM" id="SignalP"/>
    </source>
</evidence>
<protein>
    <submittedName>
        <fullName evidence="10">Cellulose binding domain-containing protein</fullName>
    </submittedName>
</protein>
<dbReference type="Proteomes" id="UP000676325">
    <property type="component" value="Unassembled WGS sequence"/>
</dbReference>
<dbReference type="InterPro" id="IPR013783">
    <property type="entry name" value="Ig-like_fold"/>
</dbReference>
<dbReference type="PROSITE" id="PS51318">
    <property type="entry name" value="TAT"/>
    <property type="match status" value="1"/>
</dbReference>
<dbReference type="InterPro" id="IPR002594">
    <property type="entry name" value="GH12"/>
</dbReference>
<dbReference type="FunFam" id="2.60.40.10:FF:001114">
    <property type="entry name" value="Chitinase A1"/>
    <property type="match status" value="1"/>
</dbReference>
<dbReference type="SUPFAM" id="SSF49384">
    <property type="entry name" value="Carbohydrate-binding domain"/>
    <property type="match status" value="1"/>
</dbReference>
<feature type="domain" description="CBM2" evidence="9">
    <location>
        <begin position="365"/>
        <end position="469"/>
    </location>
</feature>
<dbReference type="AlphaFoldDB" id="A0A941IIX2"/>
<evidence type="ECO:0000256" key="3">
    <source>
        <dbReference type="ARBA" id="ARBA00022801"/>
    </source>
</evidence>
<dbReference type="Gene3D" id="2.60.40.10">
    <property type="entry name" value="Immunoglobulins"/>
    <property type="match status" value="1"/>
</dbReference>
<evidence type="ECO:0000256" key="2">
    <source>
        <dbReference type="ARBA" id="ARBA00022729"/>
    </source>
</evidence>
<keyword evidence="6" id="KW-0624">Polysaccharide degradation</keyword>
<feature type="chain" id="PRO_5036776872" evidence="7">
    <location>
        <begin position="45"/>
        <end position="469"/>
    </location>
</feature>
<dbReference type="GO" id="GO:0008810">
    <property type="term" value="F:cellulase activity"/>
    <property type="evidence" value="ECO:0007669"/>
    <property type="project" value="InterPro"/>
</dbReference>